<dbReference type="Proteomes" id="UP001396334">
    <property type="component" value="Unassembled WGS sequence"/>
</dbReference>
<sequence length="428" mass="49298">MFISPSLSCLDYDKVTLSLYYETLCPYSASFISNDLVKVFQTDLYTIVNLRLVPWGNARIVGDMIQCQHGEDECYLNAIDSCVIHLWPDVKTHFDFIRCTEEKRFVLKEGPENRKEAMWRNCSDQLGLRADMINKCYSTGIGLKLLLQHGDETENLKPPHEYVPWVVVNNVPLKDDYENFVKSVCDAYQDNNVTDAQSRIKSKKVNLSLYYESLCPYCRSFIVSQLVKVFNTDLLNIINLRLVPWGNAQYVEPNKTIICQHGEDECYLNTIHACAINIWPDPRKHFNFMYCVENQGLHVNDNQHSNGADAVWKACSAASGMDQKLINNCYDSGYGRKASFYYLELNLLLRYATETDNLRPKHLFVPWVTVNNQPLYDEYENFVAYVCNAYKDKASVKACLSHSLHVTGEKFSISPVCYPERRYQNGGK</sequence>
<proteinExistence type="inferred from homology"/>
<evidence type="ECO:0008006" key="5">
    <source>
        <dbReference type="Google" id="ProtNLM"/>
    </source>
</evidence>
<evidence type="ECO:0000313" key="4">
    <source>
        <dbReference type="Proteomes" id="UP001396334"/>
    </source>
</evidence>
<keyword evidence="4" id="KW-1185">Reference proteome</keyword>
<accession>A0ABR2PXQ0</accession>
<evidence type="ECO:0000256" key="2">
    <source>
        <dbReference type="ARBA" id="ARBA00023180"/>
    </source>
</evidence>
<evidence type="ECO:0000313" key="3">
    <source>
        <dbReference type="EMBL" id="KAK8993205.1"/>
    </source>
</evidence>
<protein>
    <recommendedName>
        <fullName evidence="5">Gamma-interferon-inducible lysosomal thiol reductase</fullName>
    </recommendedName>
</protein>
<dbReference type="Pfam" id="PF03227">
    <property type="entry name" value="GILT"/>
    <property type="match status" value="2"/>
</dbReference>
<keyword evidence="2" id="KW-0325">Glycoprotein</keyword>
<reference evidence="3 4" key="1">
    <citation type="journal article" date="2024" name="G3 (Bethesda)">
        <title>Genome assembly of Hibiscus sabdariffa L. provides insights into metabolisms of medicinal natural products.</title>
        <authorList>
            <person name="Kim T."/>
        </authorList>
    </citation>
    <scope>NUCLEOTIDE SEQUENCE [LARGE SCALE GENOMIC DNA]</scope>
    <source>
        <strain evidence="3">TK-2024</strain>
        <tissue evidence="3">Old leaves</tissue>
    </source>
</reference>
<comment type="caution">
    <text evidence="3">The sequence shown here is derived from an EMBL/GenBank/DDBJ whole genome shotgun (WGS) entry which is preliminary data.</text>
</comment>
<gene>
    <name evidence="3" type="ORF">V6N11_033308</name>
</gene>
<evidence type="ECO:0000256" key="1">
    <source>
        <dbReference type="ARBA" id="ARBA00005679"/>
    </source>
</evidence>
<dbReference type="PANTHER" id="PTHR13234">
    <property type="entry name" value="GAMMA-INTERFERON INDUCIBLE LYSOSOMAL THIOL REDUCTASE GILT"/>
    <property type="match status" value="1"/>
</dbReference>
<comment type="similarity">
    <text evidence="1">Belongs to the GILT family.</text>
</comment>
<organism evidence="3 4">
    <name type="scientific">Hibiscus sabdariffa</name>
    <name type="common">roselle</name>
    <dbReference type="NCBI Taxonomy" id="183260"/>
    <lineage>
        <taxon>Eukaryota</taxon>
        <taxon>Viridiplantae</taxon>
        <taxon>Streptophyta</taxon>
        <taxon>Embryophyta</taxon>
        <taxon>Tracheophyta</taxon>
        <taxon>Spermatophyta</taxon>
        <taxon>Magnoliopsida</taxon>
        <taxon>eudicotyledons</taxon>
        <taxon>Gunneridae</taxon>
        <taxon>Pentapetalae</taxon>
        <taxon>rosids</taxon>
        <taxon>malvids</taxon>
        <taxon>Malvales</taxon>
        <taxon>Malvaceae</taxon>
        <taxon>Malvoideae</taxon>
        <taxon>Hibiscus</taxon>
    </lineage>
</organism>
<name>A0ABR2PXQ0_9ROSI</name>
<dbReference type="PANTHER" id="PTHR13234:SF78">
    <property type="entry name" value="GAMMA-INTERFERON-INDUCIBLE LYSOSOMAL THIOL REDUCTASE-LIKE"/>
    <property type="match status" value="1"/>
</dbReference>
<dbReference type="InterPro" id="IPR004911">
    <property type="entry name" value="Interferon-induced_GILT"/>
</dbReference>
<dbReference type="EMBL" id="JBBPBN010000049">
    <property type="protein sequence ID" value="KAK8993205.1"/>
    <property type="molecule type" value="Genomic_DNA"/>
</dbReference>